<proteinExistence type="predicted"/>
<reference evidence="1" key="1">
    <citation type="journal article" date="2021" name="Proc. Natl. Acad. Sci. U.S.A.">
        <title>A Catalog of Tens of Thousands of Viruses from Human Metagenomes Reveals Hidden Associations with Chronic Diseases.</title>
        <authorList>
            <person name="Tisza M.J."/>
            <person name="Buck C.B."/>
        </authorList>
    </citation>
    <scope>NUCLEOTIDE SEQUENCE</scope>
    <source>
        <strain evidence="1">CtAca11</strain>
    </source>
</reference>
<accession>A0A8S5Q6J5</accession>
<organism evidence="1">
    <name type="scientific">Myoviridae sp. ctAca11</name>
    <dbReference type="NCBI Taxonomy" id="2825043"/>
    <lineage>
        <taxon>Viruses</taxon>
        <taxon>Duplodnaviria</taxon>
        <taxon>Heunggongvirae</taxon>
        <taxon>Uroviricota</taxon>
        <taxon>Caudoviricetes</taxon>
    </lineage>
</organism>
<evidence type="ECO:0000313" key="1">
    <source>
        <dbReference type="EMBL" id="DAE14672.1"/>
    </source>
</evidence>
<protein>
    <submittedName>
        <fullName evidence="1">Uncharacterized protein</fullName>
    </submittedName>
</protein>
<dbReference type="EMBL" id="BK015590">
    <property type="protein sequence ID" value="DAE14672.1"/>
    <property type="molecule type" value="Genomic_DNA"/>
</dbReference>
<sequence length="81" mass="9740">MITYRGMRANTVEEALNLFGEAETVYIAANYDPFIAEARHHARIRKVKELMQKEVFGYQIVDKDWFYRGEMYHDHHIDLYL</sequence>
<name>A0A8S5Q6J5_9CAUD</name>